<protein>
    <recommendedName>
        <fullName evidence="7">Lipoprotein</fullName>
    </recommendedName>
</protein>
<dbReference type="PROSITE" id="PS50055">
    <property type="entry name" value="TYR_PHOSPHATASE_PTP"/>
    <property type="match status" value="1"/>
</dbReference>
<name>A0A813UWK7_ADIRI</name>
<dbReference type="PROSITE" id="PS50056">
    <property type="entry name" value="TYR_PHOSPHATASE_2"/>
    <property type="match status" value="1"/>
</dbReference>
<evidence type="ECO:0000259" key="4">
    <source>
        <dbReference type="PROSITE" id="PS50056"/>
    </source>
</evidence>
<dbReference type="InterPro" id="IPR025659">
    <property type="entry name" value="Tubby-like_C"/>
</dbReference>
<dbReference type="AlphaFoldDB" id="A0A813UWK7"/>
<dbReference type="SUPFAM" id="SSF52799">
    <property type="entry name" value="(Phosphotyrosine protein) phosphatases II"/>
    <property type="match status" value="1"/>
</dbReference>
<dbReference type="SUPFAM" id="SSF54518">
    <property type="entry name" value="Tubby C-terminal domain-like"/>
    <property type="match status" value="1"/>
</dbReference>
<evidence type="ECO:0000256" key="2">
    <source>
        <dbReference type="SAM" id="SignalP"/>
    </source>
</evidence>
<keyword evidence="2" id="KW-0732">Signal</keyword>
<dbReference type="InterPro" id="IPR029021">
    <property type="entry name" value="Prot-tyrosine_phosphatase-like"/>
</dbReference>
<gene>
    <name evidence="5" type="ORF">EDS130_LOCUS6209</name>
</gene>
<evidence type="ECO:0000313" key="6">
    <source>
        <dbReference type="Proteomes" id="UP000663852"/>
    </source>
</evidence>
<evidence type="ECO:0008006" key="7">
    <source>
        <dbReference type="Google" id="ProtNLM"/>
    </source>
</evidence>
<comment type="caution">
    <text evidence="5">The sequence shown here is derived from an EMBL/GenBank/DDBJ whole genome shotgun (WGS) entry which is preliminary data.</text>
</comment>
<dbReference type="PRINTS" id="PR00700">
    <property type="entry name" value="PRTYPHPHTASE"/>
</dbReference>
<evidence type="ECO:0000256" key="1">
    <source>
        <dbReference type="SAM" id="MobiDB-lite"/>
    </source>
</evidence>
<feature type="region of interest" description="Disordered" evidence="1">
    <location>
        <begin position="303"/>
        <end position="331"/>
    </location>
</feature>
<dbReference type="Gene3D" id="3.90.190.10">
    <property type="entry name" value="Protein tyrosine phosphatase superfamily"/>
    <property type="match status" value="1"/>
</dbReference>
<dbReference type="PANTHER" id="PTHR19134:SF534">
    <property type="entry name" value="LD27988P"/>
    <property type="match status" value="1"/>
</dbReference>
<dbReference type="Pfam" id="PF00102">
    <property type="entry name" value="Y_phosphatase"/>
    <property type="match status" value="1"/>
</dbReference>
<feature type="domain" description="Tyrosine specific protein phosphatases" evidence="4">
    <location>
        <begin position="108"/>
        <end position="189"/>
    </location>
</feature>
<feature type="chain" id="PRO_5032338455" description="Lipoprotein" evidence="2">
    <location>
        <begin position="21"/>
        <end position="331"/>
    </location>
</feature>
<evidence type="ECO:0000313" key="5">
    <source>
        <dbReference type="EMBL" id="CAF0828377.1"/>
    </source>
</evidence>
<dbReference type="PANTHER" id="PTHR19134">
    <property type="entry name" value="RECEPTOR-TYPE TYROSINE-PROTEIN PHOSPHATASE"/>
    <property type="match status" value="1"/>
</dbReference>
<accession>A0A813UWK7</accession>
<dbReference type="GO" id="GO:0004725">
    <property type="term" value="F:protein tyrosine phosphatase activity"/>
    <property type="evidence" value="ECO:0007669"/>
    <property type="project" value="InterPro"/>
</dbReference>
<dbReference type="OrthoDB" id="10253954at2759"/>
<dbReference type="EMBL" id="CAJNOJ010000018">
    <property type="protein sequence ID" value="CAF0828377.1"/>
    <property type="molecule type" value="Genomic_DNA"/>
</dbReference>
<feature type="compositionally biased region" description="Polar residues" evidence="1">
    <location>
        <begin position="303"/>
        <end position="324"/>
    </location>
</feature>
<proteinExistence type="predicted"/>
<sequence>MQSTIIALVAFGMLLAFVQCTDNKNVSEYRIKQSFISAARTYDVESKTNAPIKYTVRDELLSVGKKLYLLEDGKERYSVRHDLTNIMSTWIITDSHSGKEVGTIENKLKFVGSLMQATGSFGTYKIEGDFGNYSYSIMKDAGIGRTGTFCAIDIGIKRYLEKKVIDIPTTVLKMRTERAGSVQTEDQYLFAYLAMKDYITQQQALQERINESNRSTEAQLFDTSDELKLRDTEIDDGVPRTVRMKSNGKKPTDLEQLNSLSMFNSGYVTNLQEPTSQRGKTLSDSSVSAIQYITPTATTFQTVPSRQRSSTEHFSSMPTTTGNTYHKKARK</sequence>
<dbReference type="InterPro" id="IPR000387">
    <property type="entry name" value="Tyr_Pase_dom"/>
</dbReference>
<dbReference type="InterPro" id="IPR003595">
    <property type="entry name" value="Tyr_Pase_cat"/>
</dbReference>
<evidence type="ECO:0000259" key="3">
    <source>
        <dbReference type="PROSITE" id="PS50055"/>
    </source>
</evidence>
<dbReference type="Proteomes" id="UP000663852">
    <property type="component" value="Unassembled WGS sequence"/>
</dbReference>
<feature type="domain" description="Tyrosine-protein phosphatase" evidence="3">
    <location>
        <begin position="54"/>
        <end position="198"/>
    </location>
</feature>
<feature type="signal peptide" evidence="2">
    <location>
        <begin position="1"/>
        <end position="20"/>
    </location>
</feature>
<reference evidence="5" key="1">
    <citation type="submission" date="2021-02" db="EMBL/GenBank/DDBJ databases">
        <authorList>
            <person name="Nowell W R."/>
        </authorList>
    </citation>
    <scope>NUCLEOTIDE SEQUENCE</scope>
</reference>
<dbReference type="InterPro" id="IPR000242">
    <property type="entry name" value="PTP_cat"/>
</dbReference>
<organism evidence="5 6">
    <name type="scientific">Adineta ricciae</name>
    <name type="common">Rotifer</name>
    <dbReference type="NCBI Taxonomy" id="249248"/>
    <lineage>
        <taxon>Eukaryota</taxon>
        <taxon>Metazoa</taxon>
        <taxon>Spiralia</taxon>
        <taxon>Gnathifera</taxon>
        <taxon>Rotifera</taxon>
        <taxon>Eurotatoria</taxon>
        <taxon>Bdelloidea</taxon>
        <taxon>Adinetida</taxon>
        <taxon>Adinetidae</taxon>
        <taxon>Adineta</taxon>
    </lineage>
</organism>
<dbReference type="SMART" id="SM00404">
    <property type="entry name" value="PTPc_motif"/>
    <property type="match status" value="1"/>
</dbReference>
<dbReference type="InterPro" id="IPR050348">
    <property type="entry name" value="Protein-Tyr_Phosphatase"/>
</dbReference>